<dbReference type="InterPro" id="IPR008927">
    <property type="entry name" value="6-PGluconate_DH-like_C_sf"/>
</dbReference>
<dbReference type="STRING" id="765257.A0A0D0A6N4"/>
<evidence type="ECO:0000313" key="3">
    <source>
        <dbReference type="EMBL" id="KIK30072.1"/>
    </source>
</evidence>
<name>A0A0D0A6N4_9AGAM</name>
<sequence length="345" mass="37118">MQFVDNPPAHPSLPESSNPLKVGWYGLGAMGYSMARNIATSGRAASPILVYNRTAVKTERLVNEIGTSAAIVASSPAQLVTECDIIFTNLTTDQVVQHVYSDFAKTLSQSLPTGSKTFVDTSTISPSLAVEIDKLLNNCSRCHFVASPIIGPPAAADAGQLTVIMSGDYHCKKKATHLLIPVGRKIIDLGGNIEKAPTLKLVCNGMLMSANELLAEVLTLGEKSGIGAQVVYSLMKEIMPAPSLIVYGDRMLNQHFDGTRGCAIDLGVGVLNDVCRLAVELNCPMPTIDIAHQSLVTARSIHEHRKQTGSNRWDILDCSALIVSRRVSAGLEPFESDNHRVIRED</sequence>
<dbReference type="HOGENOM" id="CLU_035117_5_2_1"/>
<dbReference type="InterPro" id="IPR051265">
    <property type="entry name" value="HIBADH-related_NP60_sf"/>
</dbReference>
<comment type="similarity">
    <text evidence="1">Belongs to the HIBADH-related family. NP60 subfamily.</text>
</comment>
<dbReference type="PANTHER" id="PTHR43580:SF8">
    <property type="entry name" value="6-PHOSPHOGLUCONATE DEHYDROGENASE NADP-BINDING DOMAIN-CONTAINING PROTEIN-RELATED"/>
    <property type="match status" value="1"/>
</dbReference>
<dbReference type="Proteomes" id="UP000054018">
    <property type="component" value="Unassembled WGS sequence"/>
</dbReference>
<dbReference type="Pfam" id="PF03446">
    <property type="entry name" value="NAD_binding_2"/>
    <property type="match status" value="1"/>
</dbReference>
<reference evidence="3 4" key="1">
    <citation type="submission" date="2014-04" db="EMBL/GenBank/DDBJ databases">
        <authorList>
            <consortium name="DOE Joint Genome Institute"/>
            <person name="Kuo A."/>
            <person name="Kohler A."/>
            <person name="Costa M.D."/>
            <person name="Nagy L.G."/>
            <person name="Floudas D."/>
            <person name="Copeland A."/>
            <person name="Barry K.W."/>
            <person name="Cichocki N."/>
            <person name="Veneault-Fourrey C."/>
            <person name="LaButti K."/>
            <person name="Lindquist E.A."/>
            <person name="Lipzen A."/>
            <person name="Lundell T."/>
            <person name="Morin E."/>
            <person name="Murat C."/>
            <person name="Sun H."/>
            <person name="Tunlid A."/>
            <person name="Henrissat B."/>
            <person name="Grigoriev I.V."/>
            <person name="Hibbett D.S."/>
            <person name="Martin F."/>
            <person name="Nordberg H.P."/>
            <person name="Cantor M.N."/>
            <person name="Hua S.X."/>
        </authorList>
    </citation>
    <scope>NUCLEOTIDE SEQUENCE [LARGE SCALE GENOMIC DNA]</scope>
    <source>
        <strain evidence="3 4">441</strain>
    </source>
</reference>
<organism evidence="3 4">
    <name type="scientific">Pisolithus microcarpus 441</name>
    <dbReference type="NCBI Taxonomy" id="765257"/>
    <lineage>
        <taxon>Eukaryota</taxon>
        <taxon>Fungi</taxon>
        <taxon>Dikarya</taxon>
        <taxon>Basidiomycota</taxon>
        <taxon>Agaricomycotina</taxon>
        <taxon>Agaricomycetes</taxon>
        <taxon>Agaricomycetidae</taxon>
        <taxon>Boletales</taxon>
        <taxon>Sclerodermatineae</taxon>
        <taxon>Pisolithaceae</taxon>
        <taxon>Pisolithus</taxon>
    </lineage>
</organism>
<dbReference type="InterPro" id="IPR036291">
    <property type="entry name" value="NAD(P)-bd_dom_sf"/>
</dbReference>
<dbReference type="EMBL" id="KN833687">
    <property type="protein sequence ID" value="KIK30072.1"/>
    <property type="molecule type" value="Genomic_DNA"/>
</dbReference>
<proteinExistence type="inferred from homology"/>
<evidence type="ECO:0000259" key="2">
    <source>
        <dbReference type="Pfam" id="PF03446"/>
    </source>
</evidence>
<protein>
    <recommendedName>
        <fullName evidence="2">6-phosphogluconate dehydrogenase NADP-binding domain-containing protein</fullName>
    </recommendedName>
</protein>
<dbReference type="InterPro" id="IPR006115">
    <property type="entry name" value="6PGDH_NADP-bd"/>
</dbReference>
<dbReference type="SUPFAM" id="SSF48179">
    <property type="entry name" value="6-phosphogluconate dehydrogenase C-terminal domain-like"/>
    <property type="match status" value="1"/>
</dbReference>
<dbReference type="PANTHER" id="PTHR43580">
    <property type="entry name" value="OXIDOREDUCTASE GLYR1-RELATED"/>
    <property type="match status" value="1"/>
</dbReference>
<dbReference type="OrthoDB" id="435038at2759"/>
<keyword evidence="4" id="KW-1185">Reference proteome</keyword>
<dbReference type="InterPro" id="IPR013328">
    <property type="entry name" value="6PGD_dom2"/>
</dbReference>
<evidence type="ECO:0000313" key="4">
    <source>
        <dbReference type="Proteomes" id="UP000054018"/>
    </source>
</evidence>
<accession>A0A0D0A6N4</accession>
<dbReference type="GO" id="GO:0050661">
    <property type="term" value="F:NADP binding"/>
    <property type="evidence" value="ECO:0007669"/>
    <property type="project" value="InterPro"/>
</dbReference>
<evidence type="ECO:0000256" key="1">
    <source>
        <dbReference type="ARBA" id="ARBA00007598"/>
    </source>
</evidence>
<dbReference type="SUPFAM" id="SSF51735">
    <property type="entry name" value="NAD(P)-binding Rossmann-fold domains"/>
    <property type="match status" value="1"/>
</dbReference>
<dbReference type="Gene3D" id="1.10.1040.10">
    <property type="entry name" value="N-(1-d-carboxylethyl)-l-norvaline Dehydrogenase, domain 2"/>
    <property type="match status" value="1"/>
</dbReference>
<dbReference type="Gene3D" id="3.40.50.720">
    <property type="entry name" value="NAD(P)-binding Rossmann-like Domain"/>
    <property type="match status" value="1"/>
</dbReference>
<feature type="domain" description="6-phosphogluconate dehydrogenase NADP-binding" evidence="2">
    <location>
        <begin position="21"/>
        <end position="187"/>
    </location>
</feature>
<reference evidence="4" key="2">
    <citation type="submission" date="2015-01" db="EMBL/GenBank/DDBJ databases">
        <title>Evolutionary Origins and Diversification of the Mycorrhizal Mutualists.</title>
        <authorList>
            <consortium name="DOE Joint Genome Institute"/>
            <consortium name="Mycorrhizal Genomics Consortium"/>
            <person name="Kohler A."/>
            <person name="Kuo A."/>
            <person name="Nagy L.G."/>
            <person name="Floudas D."/>
            <person name="Copeland A."/>
            <person name="Barry K.W."/>
            <person name="Cichocki N."/>
            <person name="Veneault-Fourrey C."/>
            <person name="LaButti K."/>
            <person name="Lindquist E.A."/>
            <person name="Lipzen A."/>
            <person name="Lundell T."/>
            <person name="Morin E."/>
            <person name="Murat C."/>
            <person name="Riley R."/>
            <person name="Ohm R."/>
            <person name="Sun H."/>
            <person name="Tunlid A."/>
            <person name="Henrissat B."/>
            <person name="Grigoriev I.V."/>
            <person name="Hibbett D.S."/>
            <person name="Martin F."/>
        </authorList>
    </citation>
    <scope>NUCLEOTIDE SEQUENCE [LARGE SCALE GENOMIC DNA]</scope>
    <source>
        <strain evidence="4">441</strain>
    </source>
</reference>
<gene>
    <name evidence="3" type="ORF">PISMIDRAFT_383401</name>
</gene>
<dbReference type="AlphaFoldDB" id="A0A0D0A6N4"/>